<name>V4Q3R3_9CAUL</name>
<dbReference type="PANTHER" id="PTHR30213">
    <property type="entry name" value="INNER MEMBRANE PROTEIN YHJD"/>
    <property type="match status" value="1"/>
</dbReference>
<organism evidence="7 8">
    <name type="scientific">Asticcacaulis benevestitus DSM 16100 = ATCC BAA-896</name>
    <dbReference type="NCBI Taxonomy" id="1121022"/>
    <lineage>
        <taxon>Bacteria</taxon>
        <taxon>Pseudomonadati</taxon>
        <taxon>Pseudomonadota</taxon>
        <taxon>Alphaproteobacteria</taxon>
        <taxon>Caulobacterales</taxon>
        <taxon>Caulobacteraceae</taxon>
        <taxon>Asticcacaulis</taxon>
    </lineage>
</organism>
<dbReference type="AlphaFoldDB" id="V4Q3R3"/>
<dbReference type="PATRIC" id="fig|1121022.4.peg.428"/>
<dbReference type="eggNOG" id="COG1295">
    <property type="taxonomic scope" value="Bacteria"/>
</dbReference>
<evidence type="ECO:0000256" key="4">
    <source>
        <dbReference type="ARBA" id="ARBA00022989"/>
    </source>
</evidence>
<keyword evidence="5 6" id="KW-0472">Membrane</keyword>
<comment type="subcellular location">
    <subcellularLocation>
        <location evidence="1">Cell membrane</location>
        <topology evidence="1">Multi-pass membrane protein</topology>
    </subcellularLocation>
</comment>
<dbReference type="GO" id="GO:0005886">
    <property type="term" value="C:plasma membrane"/>
    <property type="evidence" value="ECO:0007669"/>
    <property type="project" value="UniProtKB-SubCell"/>
</dbReference>
<protein>
    <submittedName>
        <fullName evidence="7">Uncharacterized protein</fullName>
    </submittedName>
</protein>
<feature type="transmembrane region" description="Helical" evidence="6">
    <location>
        <begin position="249"/>
        <end position="267"/>
    </location>
</feature>
<keyword evidence="4 6" id="KW-1133">Transmembrane helix</keyword>
<evidence type="ECO:0000256" key="5">
    <source>
        <dbReference type="ARBA" id="ARBA00023136"/>
    </source>
</evidence>
<comment type="caution">
    <text evidence="7">The sequence shown here is derived from an EMBL/GenBank/DDBJ whole genome shotgun (WGS) entry which is preliminary data.</text>
</comment>
<evidence type="ECO:0000256" key="6">
    <source>
        <dbReference type="SAM" id="Phobius"/>
    </source>
</evidence>
<dbReference type="RefSeq" id="WP_018080070.1">
    <property type="nucleotide sequence ID" value="NZ_AQWM01000001.1"/>
</dbReference>
<evidence type="ECO:0000313" key="8">
    <source>
        <dbReference type="Proteomes" id="UP000017837"/>
    </source>
</evidence>
<dbReference type="EMBL" id="AWGB01000004">
    <property type="protein sequence ID" value="ESQ94334.1"/>
    <property type="molecule type" value="Genomic_DNA"/>
</dbReference>
<keyword evidence="2" id="KW-1003">Cell membrane</keyword>
<feature type="transmembrane region" description="Helical" evidence="6">
    <location>
        <begin position="39"/>
        <end position="62"/>
    </location>
</feature>
<evidence type="ECO:0000256" key="1">
    <source>
        <dbReference type="ARBA" id="ARBA00004651"/>
    </source>
</evidence>
<keyword evidence="3 6" id="KW-0812">Transmembrane</keyword>
<evidence type="ECO:0000256" key="2">
    <source>
        <dbReference type="ARBA" id="ARBA00022475"/>
    </source>
</evidence>
<keyword evidence="8" id="KW-1185">Reference proteome</keyword>
<dbReference type="PANTHER" id="PTHR30213:SF1">
    <property type="entry name" value="INNER MEMBRANE PROTEIN YHJD"/>
    <property type="match status" value="1"/>
</dbReference>
<dbReference type="Pfam" id="PF03631">
    <property type="entry name" value="Virul_fac_BrkB"/>
    <property type="match status" value="1"/>
</dbReference>
<feature type="transmembrane region" description="Helical" evidence="6">
    <location>
        <begin position="99"/>
        <end position="120"/>
    </location>
</feature>
<reference evidence="7 8" key="1">
    <citation type="journal article" date="2014" name="Nature">
        <title>Sequential evolution of bacterial morphology by co-option of a developmental regulator.</title>
        <authorList>
            <person name="Jiang C."/>
            <person name="Brown P.J."/>
            <person name="Ducret A."/>
            <person name="Brun Y.V."/>
        </authorList>
    </citation>
    <scope>NUCLEOTIDE SEQUENCE [LARGE SCALE GENOMIC DNA]</scope>
    <source>
        <strain evidence="7 8">DSM 16100</strain>
    </source>
</reference>
<gene>
    <name evidence="7" type="ORF">ABENE_02175</name>
</gene>
<feature type="transmembrane region" description="Helical" evidence="6">
    <location>
        <begin position="220"/>
        <end position="243"/>
    </location>
</feature>
<feature type="transmembrane region" description="Helical" evidence="6">
    <location>
        <begin position="184"/>
        <end position="208"/>
    </location>
</feature>
<dbReference type="OrthoDB" id="9797028at2"/>
<dbReference type="Proteomes" id="UP000017837">
    <property type="component" value="Unassembled WGS sequence"/>
</dbReference>
<evidence type="ECO:0000313" key="7">
    <source>
        <dbReference type="EMBL" id="ESQ94334.1"/>
    </source>
</evidence>
<dbReference type="InterPro" id="IPR017039">
    <property type="entry name" value="Virul_fac_BrkB"/>
</dbReference>
<accession>V4Q3R3</accession>
<dbReference type="STRING" id="1121022.GCA_000376105_00392"/>
<feature type="transmembrane region" description="Helical" evidence="6">
    <location>
        <begin position="148"/>
        <end position="178"/>
    </location>
</feature>
<sequence>MTDKPRKRPPLTPAAFWFIFKETIREWNDDKVPRLGAALAFYSMLSIGPLLLIVIAMAGLAFGRDATSSYIFDEIRGLIGDQGASAIQSMLVSTSNPKASYIASVIGIVTLIISATSFFAQLQDALNTIWNVEERENGHWTWFIKKRLLSFAMIIGIGFLLLIALIISAALSAISAFFAGLVPIALLLHGLNLLISFAVITVLFAMIFKVLPDVHIKWRDVWIGAAITALLFSVGKLLIGIYLGQSAFSSAYGAAGSLIVVLIWIYYSTQIFFLGAEFTQVYSRYMGAQIIIKKGRRKAPAHLAANVSAAADKTDVVNVAKTPNGAETATPEL</sequence>
<dbReference type="NCBIfam" id="TIGR00765">
    <property type="entry name" value="yihY_not_rbn"/>
    <property type="match status" value="1"/>
</dbReference>
<dbReference type="PIRSF" id="PIRSF035875">
    <property type="entry name" value="RNase_BN"/>
    <property type="match status" value="1"/>
</dbReference>
<proteinExistence type="predicted"/>
<evidence type="ECO:0000256" key="3">
    <source>
        <dbReference type="ARBA" id="ARBA00022692"/>
    </source>
</evidence>